<dbReference type="GO" id="GO:0005737">
    <property type="term" value="C:cytoplasm"/>
    <property type="evidence" value="ECO:0007669"/>
    <property type="project" value="TreeGrafter"/>
</dbReference>
<organism evidence="8 9">
    <name type="scientific">Desmophyllum pertusum</name>
    <dbReference type="NCBI Taxonomy" id="174260"/>
    <lineage>
        <taxon>Eukaryota</taxon>
        <taxon>Metazoa</taxon>
        <taxon>Cnidaria</taxon>
        <taxon>Anthozoa</taxon>
        <taxon>Hexacorallia</taxon>
        <taxon>Scleractinia</taxon>
        <taxon>Caryophylliina</taxon>
        <taxon>Caryophylliidae</taxon>
        <taxon>Desmophyllum</taxon>
    </lineage>
</organism>
<dbReference type="Gene3D" id="3.30.2410.10">
    <property type="entry name" value="Hect, E3 ligase catalytic domain"/>
    <property type="match status" value="1"/>
</dbReference>
<evidence type="ECO:0000259" key="7">
    <source>
        <dbReference type="PROSITE" id="PS50237"/>
    </source>
</evidence>
<dbReference type="Gene3D" id="3.90.1750.10">
    <property type="entry name" value="Hect, E3 ligase catalytic domains"/>
    <property type="match status" value="1"/>
</dbReference>
<dbReference type="EC" id="2.3.2.26" evidence="3"/>
<accession>A0A9X0CK91</accession>
<comment type="caution">
    <text evidence="6">Lacks conserved residue(s) required for the propagation of feature annotation.</text>
</comment>
<dbReference type="InterPro" id="IPR035983">
    <property type="entry name" value="Hect_E3_ubiquitin_ligase"/>
</dbReference>
<keyword evidence="4" id="KW-0808">Transferase</keyword>
<evidence type="ECO:0000256" key="3">
    <source>
        <dbReference type="ARBA" id="ARBA00012485"/>
    </source>
</evidence>
<evidence type="ECO:0000256" key="1">
    <source>
        <dbReference type="ARBA" id="ARBA00000885"/>
    </source>
</evidence>
<keyword evidence="5 6" id="KW-0833">Ubl conjugation pathway</keyword>
<dbReference type="PROSITE" id="PS50237">
    <property type="entry name" value="HECT"/>
    <property type="match status" value="1"/>
</dbReference>
<dbReference type="PANTHER" id="PTHR11254">
    <property type="entry name" value="HECT DOMAIN UBIQUITIN-PROTEIN LIGASE"/>
    <property type="match status" value="1"/>
</dbReference>
<dbReference type="GO" id="GO:0000209">
    <property type="term" value="P:protein polyubiquitination"/>
    <property type="evidence" value="ECO:0007669"/>
    <property type="project" value="TreeGrafter"/>
</dbReference>
<dbReference type="GO" id="GO:0061630">
    <property type="term" value="F:ubiquitin protein ligase activity"/>
    <property type="evidence" value="ECO:0007669"/>
    <property type="project" value="UniProtKB-EC"/>
</dbReference>
<dbReference type="InterPro" id="IPR000569">
    <property type="entry name" value="HECT_dom"/>
</dbReference>
<comment type="catalytic activity">
    <reaction evidence="1">
        <text>S-ubiquitinyl-[E2 ubiquitin-conjugating enzyme]-L-cysteine + [acceptor protein]-L-lysine = [E2 ubiquitin-conjugating enzyme]-L-cysteine + N(6)-ubiquitinyl-[acceptor protein]-L-lysine.</text>
        <dbReference type="EC" id="2.3.2.26"/>
    </reaction>
</comment>
<evidence type="ECO:0000256" key="2">
    <source>
        <dbReference type="ARBA" id="ARBA00004906"/>
    </source>
</evidence>
<dbReference type="Gene3D" id="3.30.2160.10">
    <property type="entry name" value="Hect, E3 ligase catalytic domain"/>
    <property type="match status" value="1"/>
</dbReference>
<dbReference type="GO" id="GO:0005634">
    <property type="term" value="C:nucleus"/>
    <property type="evidence" value="ECO:0007669"/>
    <property type="project" value="TreeGrafter"/>
</dbReference>
<feature type="domain" description="HECT" evidence="7">
    <location>
        <begin position="11"/>
        <end position="162"/>
    </location>
</feature>
<dbReference type="GO" id="GO:0006511">
    <property type="term" value="P:ubiquitin-dependent protein catabolic process"/>
    <property type="evidence" value="ECO:0007669"/>
    <property type="project" value="TreeGrafter"/>
</dbReference>
<evidence type="ECO:0000313" key="9">
    <source>
        <dbReference type="Proteomes" id="UP001163046"/>
    </source>
</evidence>
<dbReference type="InterPro" id="IPR050409">
    <property type="entry name" value="E3_ubiq-protein_ligase"/>
</dbReference>
<proteinExistence type="predicted"/>
<evidence type="ECO:0000256" key="6">
    <source>
        <dbReference type="PROSITE-ProRule" id="PRU00104"/>
    </source>
</evidence>
<protein>
    <recommendedName>
        <fullName evidence="3">HECT-type E3 ubiquitin transferase</fullName>
        <ecNumber evidence="3">2.3.2.26</ecNumber>
    </recommendedName>
</protein>
<dbReference type="SUPFAM" id="SSF56204">
    <property type="entry name" value="Hect, E3 ligase catalytic domain"/>
    <property type="match status" value="1"/>
</dbReference>
<evidence type="ECO:0000313" key="8">
    <source>
        <dbReference type="EMBL" id="KAJ7358902.1"/>
    </source>
</evidence>
<gene>
    <name evidence="8" type="ORF">OS493_020740</name>
</gene>
<dbReference type="PANTHER" id="PTHR11254:SF67">
    <property type="entry name" value="E3 UBIQUITIN-PROTEIN LIGASE HUWE1"/>
    <property type="match status" value="1"/>
</dbReference>
<evidence type="ECO:0000256" key="5">
    <source>
        <dbReference type="ARBA" id="ARBA00022786"/>
    </source>
</evidence>
<dbReference type="Proteomes" id="UP001163046">
    <property type="component" value="Unassembled WGS sequence"/>
</dbReference>
<comment type="caution">
    <text evidence="8">The sequence shown here is derived from an EMBL/GenBank/DDBJ whole genome shotgun (WGS) entry which is preliminary data.</text>
</comment>
<comment type="pathway">
    <text evidence="2">Protein modification; protein ubiquitination.</text>
</comment>
<dbReference type="AlphaFoldDB" id="A0A9X0CK91"/>
<reference evidence="8" key="1">
    <citation type="submission" date="2023-01" db="EMBL/GenBank/DDBJ databases">
        <title>Genome assembly of the deep-sea coral Lophelia pertusa.</title>
        <authorList>
            <person name="Herrera S."/>
            <person name="Cordes E."/>
        </authorList>
    </citation>
    <scope>NUCLEOTIDE SEQUENCE</scope>
    <source>
        <strain evidence="8">USNM1676648</strain>
        <tissue evidence="8">Polyp</tissue>
    </source>
</reference>
<name>A0A9X0CK91_9CNID</name>
<dbReference type="OrthoDB" id="5981795at2759"/>
<dbReference type="EMBL" id="MU827314">
    <property type="protein sequence ID" value="KAJ7358902.1"/>
    <property type="molecule type" value="Genomic_DNA"/>
</dbReference>
<dbReference type="Pfam" id="PF00632">
    <property type="entry name" value="HECT"/>
    <property type="match status" value="1"/>
</dbReference>
<evidence type="ECO:0000256" key="4">
    <source>
        <dbReference type="ARBA" id="ARBA00022679"/>
    </source>
</evidence>
<keyword evidence="9" id="KW-1185">Reference proteome</keyword>
<sequence>MLVSLVGRVHQLVSQFKLETSIKDEVAEFAGGLNEVIPREFLSLFTADEFSLLIGGVTKLDVEDWKKHTVYNGCSLEDDVIKWFWNIVAQLKEEEKALPHEVFHWLALCSSWWLCCSNGFVGTYKIHYPEDRRTQQRFQWHPLVFNMLKLTSYSSEKHLKDKTADCDTTWR</sequence>